<reference evidence="1 2" key="1">
    <citation type="submission" date="2020-04" db="EMBL/GenBank/DDBJ databases">
        <title>Flammeovirga sp. SR4, a novel species isolated from seawater.</title>
        <authorList>
            <person name="Wang X."/>
        </authorList>
    </citation>
    <scope>NUCLEOTIDE SEQUENCE [LARGE SCALE GENOMIC DNA]</scope>
    <source>
        <strain evidence="1 2">ATCC 23126</strain>
    </source>
</reference>
<organism evidence="1 2">
    <name type="scientific">Flammeovirga aprica JL-4</name>
    <dbReference type="NCBI Taxonomy" id="694437"/>
    <lineage>
        <taxon>Bacteria</taxon>
        <taxon>Pseudomonadati</taxon>
        <taxon>Bacteroidota</taxon>
        <taxon>Cytophagia</taxon>
        <taxon>Cytophagales</taxon>
        <taxon>Flammeovirgaceae</taxon>
        <taxon>Flammeovirga</taxon>
    </lineage>
</organism>
<evidence type="ECO:0000313" key="1">
    <source>
        <dbReference type="EMBL" id="NME70634.1"/>
    </source>
</evidence>
<dbReference type="EMBL" id="JABANE010000069">
    <property type="protein sequence ID" value="NME70634.1"/>
    <property type="molecule type" value="Genomic_DNA"/>
</dbReference>
<accession>A0A7X9XBH5</accession>
<gene>
    <name evidence="1" type="ORF">HHU12_21840</name>
</gene>
<keyword evidence="2" id="KW-1185">Reference proteome</keyword>
<dbReference type="Proteomes" id="UP000576082">
    <property type="component" value="Unassembled WGS sequence"/>
</dbReference>
<dbReference type="AlphaFoldDB" id="A0A7X9XBH5"/>
<comment type="caution">
    <text evidence="1">The sequence shown here is derived from an EMBL/GenBank/DDBJ whole genome shotgun (WGS) entry which is preliminary data.</text>
</comment>
<protein>
    <submittedName>
        <fullName evidence="1">Uncharacterized protein</fullName>
    </submittedName>
</protein>
<dbReference type="Gene3D" id="3.20.20.80">
    <property type="entry name" value="Glycosidases"/>
    <property type="match status" value="1"/>
</dbReference>
<sequence>MNFYLQELKPLIKGVLTLLVLTTSLITQAQDKNLVIEAVLHDAKQASGLVPFKGPHDTASTKGKGAWKINKKEGHAMSSLYFDVNEKHYNLKGQTLTITLEYLSKGPGYIQFKYDSYDQNVKTKNAESGAWKLGKQINLEKHNKWITETFTINDARFSKKCNKHDIAIMVGSDDPIYIHSLKISRDPSSGPKIIQSVSATLGQNPKFDHIEAIKGNGETATEPINIDGKEAWNIKSKANNRVKMIYFDVKSKDFVESGDTKIYAYLEYLDKGNGNVVITYDSKDQNVRVNPKAKPGAFKKAIGFPLSNSGQWKKVYFEIDDARFQKNCNGHDIRINFNSSDKAILHSIKFAKSKEALNKDDNTSLNTNQSITATLGKKAVFNELYAVKTNKETETAPIEINGKEAWNVTSKANNKVKMIYFDVKSKAYINTNDKIFAYLEYLDKGIGNAVITYDSKDESVKVNPKAKPGAWKKAIGFKLSNTGTWKKVYFEIDDARFQKNCNAHDIRINFNSDDQAIVRQLKFAKDKAALDFVDPSTHPIILSAQLGKKPIFHQLIAVKTTKETEAEPITINNTEAWNVKSKANNKVKMIYFDVKSNEIVTGASKIYAFIEYLDKGTGNVVVTYDSKDENVQVNPKAKPGAWKKAIGFKLTNSGEWKKTYFEMENARFQKNCNGHDLRINFNSNDQAIIKTLKFANSKEGLEKEVAVNVSAKVKKPAVKMNTKHSKTFTMSTADMKVYTGYQGWFNAPGDGSGLHWKHYQKNFRKKEPLSEENIRVDAWPDLSEFPKSAKYNTPFKHKDGSTAQLFSSADPVTQDIHFRWMKEYNIDAAFVQRFVVSASSPQINKNLNKVLVNSLEAAKKHKRGVAIMYDLSGMQGDEGVASFIKDWKELVDNIKLTTKYKDVYLSTNGKPLVAVWGVGFDPQKKRRKYYLEHCEKIIDFLQNDPIYGGCAVLLGVPTRWREGGGDATSEALFHELVKRSDIVLPWYTGRVKNGKYDQFYPLVEKDVEWCKNEKLGFMPVLFPGFSWYNMNRDSKFNQTPREQGQFFWQQLHGAAKAGADMVYIGMFDEIDEATCFFKITNDIPVGLKMIDNEGMPSDHYLWLIKEGRKMLDNSAELKEKMPVRKVSN</sequence>
<dbReference type="CDD" id="cd11576">
    <property type="entry name" value="GH99_GH71_like_2"/>
    <property type="match status" value="1"/>
</dbReference>
<proteinExistence type="predicted"/>
<dbReference type="RefSeq" id="WP_169658866.1">
    <property type="nucleotide sequence ID" value="NZ_JABANE010000069.1"/>
</dbReference>
<name>A0A7X9XBH5_9BACT</name>
<evidence type="ECO:0000313" key="2">
    <source>
        <dbReference type="Proteomes" id="UP000576082"/>
    </source>
</evidence>